<dbReference type="Pfam" id="PF04966">
    <property type="entry name" value="OprB"/>
    <property type="match status" value="1"/>
</dbReference>
<dbReference type="GO" id="GO:0015288">
    <property type="term" value="F:porin activity"/>
    <property type="evidence" value="ECO:0007669"/>
    <property type="project" value="InterPro"/>
</dbReference>
<accession>A0A385C397</accession>
<dbReference type="STRING" id="1879050.GCA_001696605_00192"/>
<dbReference type="PANTHER" id="PTHR37944">
    <property type="entry name" value="PORIN B"/>
    <property type="match status" value="1"/>
</dbReference>
<dbReference type="OrthoDB" id="545475at2"/>
<evidence type="ECO:0000256" key="2">
    <source>
        <dbReference type="RuleBase" id="RU363072"/>
    </source>
</evidence>
<dbReference type="EMBL" id="CP033133">
    <property type="protein sequence ID" value="AYO53326.1"/>
    <property type="molecule type" value="Genomic_DNA"/>
</dbReference>
<dbReference type="InterPro" id="IPR052932">
    <property type="entry name" value="OprB_Porin"/>
</dbReference>
<organism evidence="3 4">
    <name type="scientific">Acinetobacter wuhouensis</name>
    <dbReference type="NCBI Taxonomy" id="1879050"/>
    <lineage>
        <taxon>Bacteria</taxon>
        <taxon>Pseudomonadati</taxon>
        <taxon>Pseudomonadota</taxon>
        <taxon>Gammaproteobacteria</taxon>
        <taxon>Moraxellales</taxon>
        <taxon>Moraxellaceae</taxon>
        <taxon>Acinetobacter</taxon>
    </lineage>
</organism>
<keyword evidence="2" id="KW-0732">Signal</keyword>
<evidence type="ECO:0000313" key="4">
    <source>
        <dbReference type="Proteomes" id="UP000279962"/>
    </source>
</evidence>
<feature type="signal peptide" evidence="2">
    <location>
        <begin position="1"/>
        <end position="23"/>
    </location>
</feature>
<dbReference type="Proteomes" id="UP000279962">
    <property type="component" value="Chromosome"/>
</dbReference>
<feature type="chain" id="PRO_5041746439" evidence="2">
    <location>
        <begin position="24"/>
        <end position="432"/>
    </location>
</feature>
<proteinExistence type="inferred from homology"/>
<dbReference type="AlphaFoldDB" id="A0A385C397"/>
<dbReference type="KEGG" id="awu:BEN71_04220"/>
<gene>
    <name evidence="3" type="ORF">CDG68_06460</name>
</gene>
<dbReference type="RefSeq" id="WP_068972912.1">
    <property type="nucleotide sequence ID" value="NZ_CP031716.1"/>
</dbReference>
<dbReference type="PANTHER" id="PTHR37944:SF1">
    <property type="entry name" value="PORIN B"/>
    <property type="match status" value="1"/>
</dbReference>
<dbReference type="InterPro" id="IPR038673">
    <property type="entry name" value="OprB_sf"/>
</dbReference>
<name>A0A385C397_9GAMM</name>
<dbReference type="GO" id="GO:0016020">
    <property type="term" value="C:membrane"/>
    <property type="evidence" value="ECO:0007669"/>
    <property type="project" value="InterPro"/>
</dbReference>
<dbReference type="Gene3D" id="2.40.160.180">
    <property type="entry name" value="Carbohydrate-selective porin OprB"/>
    <property type="match status" value="1"/>
</dbReference>
<protein>
    <submittedName>
        <fullName evidence="3">Carbohydrate porin</fullName>
    </submittedName>
</protein>
<comment type="similarity">
    <text evidence="1 2">Belongs to the OprB family.</text>
</comment>
<reference evidence="3 4" key="1">
    <citation type="submission" date="2018-10" db="EMBL/GenBank/DDBJ databases">
        <title>The complete genome of Acinetobacter wuhouensis strain WCHAW010062.</title>
        <authorList>
            <person name="Hu Y."/>
            <person name="Long H."/>
            <person name="Feng Y."/>
            <person name="Zong Z."/>
        </authorList>
    </citation>
    <scope>NUCLEOTIDE SEQUENCE [LARGE SCALE GENOMIC DNA]</scope>
    <source>
        <strain evidence="3 4">WCHAW010062</strain>
    </source>
</reference>
<dbReference type="GO" id="GO:0008643">
    <property type="term" value="P:carbohydrate transport"/>
    <property type="evidence" value="ECO:0007669"/>
    <property type="project" value="InterPro"/>
</dbReference>
<evidence type="ECO:0000256" key="1">
    <source>
        <dbReference type="ARBA" id="ARBA00008769"/>
    </source>
</evidence>
<sequence>MKKIAHSLLAISICTMMSSVSFAEDAFDLNGSTMTGDWGGTRTELADKGVKFDGTIAMDSSYLADGGYDAHQSPTFATQFGLGTTLDMTKLAGWSGVTIRALVTARQGESTSLRGIQAPDAPQWANSQANWGRGNSGSRLSELYIDKKFDSGWDVRLGRMGLGTEFNTMACDFQGNAFCAAQMGKWQGKLWYNTPVSQWGGRVKYQFNPELFAQVGVFEYNPENALERQGWNLDTDHADGVNILSEVVWSPKQGLNNLPGSYRFGTLYNTADDAKNQYDIAHKAGTKGEDRSYGGWIAFEQQLTSTGEGKRGLHSFGNFTLHDRTTTAVNDSQQLGLKYYGLLEGRSNDILGLAVNRVHLNDRYVSYVNNNRLGTNSRQLNEDAEYNIELNYSYYPTKWFMLRPLIQYVVHPGATNQVDNAFVIGLGSKVIF</sequence>
<dbReference type="InterPro" id="IPR007049">
    <property type="entry name" value="Carb-sel_porin_OprB"/>
</dbReference>
<evidence type="ECO:0000313" key="3">
    <source>
        <dbReference type="EMBL" id="AYO53326.1"/>
    </source>
</evidence>